<accession>A0A367RWP7</accession>
<evidence type="ECO:0000313" key="1">
    <source>
        <dbReference type="EMBL" id="RCJ40399.1"/>
    </source>
</evidence>
<sequence length="88" mass="10600">MTLKMSNLCKFPDTELILLRSSQYHRWRLYNKKVVCVTDYLQLFQVSYILKVLEMKDVNFRRLSEKDSPLKEVFCEIQQSVLKKVTNH</sequence>
<organism evidence="1 2">
    <name type="scientific">Nostoc punctiforme NIES-2108</name>
    <dbReference type="NCBI Taxonomy" id="1356359"/>
    <lineage>
        <taxon>Bacteria</taxon>
        <taxon>Bacillati</taxon>
        <taxon>Cyanobacteriota</taxon>
        <taxon>Cyanophyceae</taxon>
        <taxon>Nostocales</taxon>
        <taxon>Nostocaceae</taxon>
        <taxon>Nostoc</taxon>
    </lineage>
</organism>
<dbReference type="EMBL" id="LXQE01000075">
    <property type="protein sequence ID" value="RCJ40399.1"/>
    <property type="molecule type" value="Genomic_DNA"/>
</dbReference>
<proteinExistence type="predicted"/>
<name>A0A367RWP7_NOSPU</name>
<gene>
    <name evidence="1" type="ORF">A6769_03290</name>
</gene>
<protein>
    <submittedName>
        <fullName evidence="1">Uncharacterized protein</fullName>
    </submittedName>
</protein>
<reference evidence="2" key="1">
    <citation type="submission" date="2016-04" db="EMBL/GenBank/DDBJ databases">
        <authorList>
            <person name="Tabuchi Yagui T.R."/>
        </authorList>
    </citation>
    <scope>NUCLEOTIDE SEQUENCE [LARGE SCALE GENOMIC DNA]</scope>
</reference>
<dbReference type="AlphaFoldDB" id="A0A367RWP7"/>
<evidence type="ECO:0000313" key="2">
    <source>
        <dbReference type="Proteomes" id="UP000252085"/>
    </source>
</evidence>
<comment type="caution">
    <text evidence="1">The sequence shown here is derived from an EMBL/GenBank/DDBJ whole genome shotgun (WGS) entry which is preliminary data.</text>
</comment>
<dbReference type="Proteomes" id="UP000252085">
    <property type="component" value="Unassembled WGS sequence"/>
</dbReference>